<dbReference type="STRING" id="37001.A0A1A9X3E1"/>
<evidence type="ECO:0000313" key="3">
    <source>
        <dbReference type="Proteomes" id="UP000091820"/>
    </source>
</evidence>
<feature type="region of interest" description="Disordered" evidence="1">
    <location>
        <begin position="58"/>
        <end position="130"/>
    </location>
</feature>
<dbReference type="EnsemblMetazoa" id="GBRI042829-RA">
    <property type="protein sequence ID" value="GBRI042829-PA"/>
    <property type="gene ID" value="GBRI042829"/>
</dbReference>
<feature type="compositionally biased region" description="Low complexity" evidence="1">
    <location>
        <begin position="75"/>
        <end position="87"/>
    </location>
</feature>
<reference evidence="3" key="1">
    <citation type="submission" date="2014-03" db="EMBL/GenBank/DDBJ databases">
        <authorList>
            <person name="Aksoy S."/>
            <person name="Warren W."/>
            <person name="Wilson R.K."/>
        </authorList>
    </citation>
    <scope>NUCLEOTIDE SEQUENCE [LARGE SCALE GENOMIC DNA]</scope>
    <source>
        <strain evidence="3">IAEA</strain>
    </source>
</reference>
<protein>
    <submittedName>
        <fullName evidence="2">Uncharacterized protein</fullName>
    </submittedName>
</protein>
<dbReference type="VEuPathDB" id="VectorBase:GBRI042829"/>
<proteinExistence type="predicted"/>
<sequence length="237" mass="24758">MCRTTFGQGIRSGCGIVPITGPGGLQHYATADRRSSSSLRLSAWKGSQSSLSKAFRFNAKSSRSGSSVGDRTSLGNSTSPTPSFSSSEGGGGIYATVGPQFVHYPPPTTAPPPPPTPSVSSSTSPSPYSMQYPHYGQAAIASHRISAPPVGSGIEAISDPNLLYEQHRRVKSISDIGRTASTQSAYVASSMLLNKDKKIRSNSIATENNSICSGLSENGDGDTMTNRNISRLSNSPV</sequence>
<feature type="compositionally biased region" description="Polar residues" evidence="1">
    <location>
        <begin position="223"/>
        <end position="237"/>
    </location>
</feature>
<dbReference type="AlphaFoldDB" id="A0A1A9X3E1"/>
<dbReference type="Proteomes" id="UP000091820">
    <property type="component" value="Unassembled WGS sequence"/>
</dbReference>
<accession>A0A1A9X3E1</accession>
<feature type="compositionally biased region" description="Pro residues" evidence="1">
    <location>
        <begin position="104"/>
        <end position="117"/>
    </location>
</feature>
<feature type="compositionally biased region" description="Low complexity" evidence="1">
    <location>
        <begin position="118"/>
        <end position="127"/>
    </location>
</feature>
<evidence type="ECO:0000313" key="2">
    <source>
        <dbReference type="EnsemblMetazoa" id="GBRI042829-PA"/>
    </source>
</evidence>
<feature type="compositionally biased region" description="Polar residues" evidence="1">
    <location>
        <begin position="59"/>
        <end position="74"/>
    </location>
</feature>
<evidence type="ECO:0000256" key="1">
    <source>
        <dbReference type="SAM" id="MobiDB-lite"/>
    </source>
</evidence>
<feature type="region of interest" description="Disordered" evidence="1">
    <location>
        <begin position="214"/>
        <end position="237"/>
    </location>
</feature>
<keyword evidence="3" id="KW-1185">Reference proteome</keyword>
<name>A0A1A9X3E1_9MUSC</name>
<reference evidence="2" key="2">
    <citation type="submission" date="2020-05" db="UniProtKB">
        <authorList>
            <consortium name="EnsemblMetazoa"/>
        </authorList>
    </citation>
    <scope>IDENTIFICATION</scope>
    <source>
        <strain evidence="2">IAEA</strain>
    </source>
</reference>
<organism evidence="2 3">
    <name type="scientific">Glossina brevipalpis</name>
    <dbReference type="NCBI Taxonomy" id="37001"/>
    <lineage>
        <taxon>Eukaryota</taxon>
        <taxon>Metazoa</taxon>
        <taxon>Ecdysozoa</taxon>
        <taxon>Arthropoda</taxon>
        <taxon>Hexapoda</taxon>
        <taxon>Insecta</taxon>
        <taxon>Pterygota</taxon>
        <taxon>Neoptera</taxon>
        <taxon>Endopterygota</taxon>
        <taxon>Diptera</taxon>
        <taxon>Brachycera</taxon>
        <taxon>Muscomorpha</taxon>
        <taxon>Hippoboscoidea</taxon>
        <taxon>Glossinidae</taxon>
        <taxon>Glossina</taxon>
    </lineage>
</organism>